<name>A0A6P8RYN7_GEOSA</name>
<dbReference type="GO" id="GO:0005789">
    <property type="term" value="C:endoplasmic reticulum membrane"/>
    <property type="evidence" value="ECO:0007669"/>
    <property type="project" value="UniProtKB-SubCell"/>
</dbReference>
<dbReference type="Gene3D" id="1.10.630.10">
    <property type="entry name" value="Cytochrome P450"/>
    <property type="match status" value="1"/>
</dbReference>
<dbReference type="InterPro" id="IPR001128">
    <property type="entry name" value="Cyt_P450"/>
</dbReference>
<comment type="cofactor">
    <cofactor evidence="1 13">
        <name>heme</name>
        <dbReference type="ChEBI" id="CHEBI:30413"/>
    </cofactor>
</comment>
<evidence type="ECO:0000313" key="17">
    <source>
        <dbReference type="RefSeq" id="XP_033810900.1"/>
    </source>
</evidence>
<keyword evidence="9 14" id="KW-0560">Oxidoreductase</keyword>
<dbReference type="CDD" id="cd11026">
    <property type="entry name" value="CYP2"/>
    <property type="match status" value="1"/>
</dbReference>
<dbReference type="GO" id="GO:0005506">
    <property type="term" value="F:iron ion binding"/>
    <property type="evidence" value="ECO:0007669"/>
    <property type="project" value="InterPro"/>
</dbReference>
<keyword evidence="15" id="KW-0812">Transmembrane</keyword>
<dbReference type="PRINTS" id="PR00385">
    <property type="entry name" value="P450"/>
</dbReference>
<comment type="similarity">
    <text evidence="4 14">Belongs to the cytochrome P450 family.</text>
</comment>
<evidence type="ECO:0000256" key="9">
    <source>
        <dbReference type="ARBA" id="ARBA00023002"/>
    </source>
</evidence>
<dbReference type="PANTHER" id="PTHR24300:SF424">
    <property type="entry name" value="CYTOCHROME P450"/>
    <property type="match status" value="1"/>
</dbReference>
<dbReference type="OrthoDB" id="3934656at2759"/>
<evidence type="ECO:0000256" key="1">
    <source>
        <dbReference type="ARBA" id="ARBA00001971"/>
    </source>
</evidence>
<keyword evidence="11 14" id="KW-0503">Monooxygenase</keyword>
<dbReference type="KEGG" id="gsh:117365082"/>
<evidence type="ECO:0000256" key="5">
    <source>
        <dbReference type="ARBA" id="ARBA00022617"/>
    </source>
</evidence>
<dbReference type="PRINTS" id="PR00463">
    <property type="entry name" value="EP450I"/>
</dbReference>
<organism evidence="16 17">
    <name type="scientific">Geotrypetes seraphini</name>
    <name type="common">Gaboon caecilian</name>
    <name type="synonym">Caecilia seraphini</name>
    <dbReference type="NCBI Taxonomy" id="260995"/>
    <lineage>
        <taxon>Eukaryota</taxon>
        <taxon>Metazoa</taxon>
        <taxon>Chordata</taxon>
        <taxon>Craniata</taxon>
        <taxon>Vertebrata</taxon>
        <taxon>Euteleostomi</taxon>
        <taxon>Amphibia</taxon>
        <taxon>Gymnophiona</taxon>
        <taxon>Geotrypetes</taxon>
    </lineage>
</organism>
<dbReference type="GeneID" id="117365082"/>
<dbReference type="GO" id="GO:0016712">
    <property type="term" value="F:oxidoreductase activity, acting on paired donors, with incorporation or reduction of molecular oxygen, reduced flavin or flavoprotein as one donor, and incorporation of one atom of oxygen"/>
    <property type="evidence" value="ECO:0007669"/>
    <property type="project" value="InterPro"/>
</dbReference>
<keyword evidence="7" id="KW-0256">Endoplasmic reticulum</keyword>
<evidence type="ECO:0000256" key="11">
    <source>
        <dbReference type="ARBA" id="ARBA00023033"/>
    </source>
</evidence>
<keyword evidence="15" id="KW-1133">Transmembrane helix</keyword>
<dbReference type="Pfam" id="PF00067">
    <property type="entry name" value="p450"/>
    <property type="match status" value="1"/>
</dbReference>
<dbReference type="PANTHER" id="PTHR24300">
    <property type="entry name" value="CYTOCHROME P450 508A4-RELATED"/>
    <property type="match status" value="1"/>
</dbReference>
<dbReference type="RefSeq" id="XP_033810900.1">
    <property type="nucleotide sequence ID" value="XM_033955009.1"/>
</dbReference>
<keyword evidence="5 13" id="KW-0349">Heme</keyword>
<feature type="transmembrane region" description="Helical" evidence="15">
    <location>
        <begin position="6"/>
        <end position="23"/>
    </location>
</feature>
<evidence type="ECO:0000256" key="4">
    <source>
        <dbReference type="ARBA" id="ARBA00010617"/>
    </source>
</evidence>
<reference evidence="17" key="1">
    <citation type="submission" date="2025-08" db="UniProtKB">
        <authorList>
            <consortium name="RefSeq"/>
        </authorList>
    </citation>
    <scope>IDENTIFICATION</scope>
</reference>
<dbReference type="InterPro" id="IPR050182">
    <property type="entry name" value="Cytochrome_P450_fam2"/>
</dbReference>
<evidence type="ECO:0000256" key="6">
    <source>
        <dbReference type="ARBA" id="ARBA00022723"/>
    </source>
</evidence>
<evidence type="ECO:0000256" key="2">
    <source>
        <dbReference type="ARBA" id="ARBA00004174"/>
    </source>
</evidence>
<keyword evidence="8" id="KW-0492">Microsome</keyword>
<dbReference type="AlphaFoldDB" id="A0A6P8RYN7"/>
<keyword evidence="12 15" id="KW-0472">Membrane</keyword>
<dbReference type="InterPro" id="IPR017972">
    <property type="entry name" value="Cyt_P450_CS"/>
</dbReference>
<dbReference type="SUPFAM" id="SSF48264">
    <property type="entry name" value="Cytochrome P450"/>
    <property type="match status" value="1"/>
</dbReference>
<dbReference type="GO" id="GO:0020037">
    <property type="term" value="F:heme binding"/>
    <property type="evidence" value="ECO:0007669"/>
    <property type="project" value="InterPro"/>
</dbReference>
<dbReference type="GO" id="GO:0019373">
    <property type="term" value="P:epoxygenase P450 pathway"/>
    <property type="evidence" value="ECO:0007669"/>
    <property type="project" value="TreeGrafter"/>
</dbReference>
<dbReference type="Proteomes" id="UP000515159">
    <property type="component" value="Chromosome 8"/>
</dbReference>
<evidence type="ECO:0000256" key="15">
    <source>
        <dbReference type="SAM" id="Phobius"/>
    </source>
</evidence>
<evidence type="ECO:0000256" key="14">
    <source>
        <dbReference type="RuleBase" id="RU000461"/>
    </source>
</evidence>
<comment type="subcellular location">
    <subcellularLocation>
        <location evidence="3">Endoplasmic reticulum membrane</location>
        <topology evidence="3">Peripheral membrane protein</topology>
    </subcellularLocation>
    <subcellularLocation>
        <location evidence="2">Microsome membrane</location>
        <topology evidence="2">Peripheral membrane protein</topology>
    </subcellularLocation>
</comment>
<keyword evidence="16" id="KW-1185">Reference proteome</keyword>
<dbReference type="FunFam" id="1.10.630.10:FF:000001">
    <property type="entry name" value="Cytochrome P450, family 2"/>
    <property type="match status" value="1"/>
</dbReference>
<evidence type="ECO:0000256" key="3">
    <source>
        <dbReference type="ARBA" id="ARBA00004406"/>
    </source>
</evidence>
<dbReference type="PROSITE" id="PS00086">
    <property type="entry name" value="CYTOCHROME_P450"/>
    <property type="match status" value="1"/>
</dbReference>
<evidence type="ECO:0000313" key="16">
    <source>
        <dbReference type="Proteomes" id="UP000515159"/>
    </source>
</evidence>
<evidence type="ECO:0000256" key="10">
    <source>
        <dbReference type="ARBA" id="ARBA00023004"/>
    </source>
</evidence>
<evidence type="ECO:0000256" key="13">
    <source>
        <dbReference type="PIRSR" id="PIRSR602401-1"/>
    </source>
</evidence>
<evidence type="ECO:0000256" key="7">
    <source>
        <dbReference type="ARBA" id="ARBA00022824"/>
    </source>
</evidence>
<feature type="binding site" description="axial binding residue" evidence="13">
    <location>
        <position position="438"/>
    </location>
    <ligand>
        <name>heme</name>
        <dbReference type="ChEBI" id="CHEBI:30413"/>
    </ligand>
    <ligandPart>
        <name>Fe</name>
        <dbReference type="ChEBI" id="CHEBI:18248"/>
    </ligandPart>
</feature>
<dbReference type="InterPro" id="IPR002401">
    <property type="entry name" value="Cyt_P450_E_grp-I"/>
</dbReference>
<evidence type="ECO:0000256" key="12">
    <source>
        <dbReference type="ARBA" id="ARBA00023136"/>
    </source>
</evidence>
<sequence length="493" mass="57005">MDFSIVQTFFLAFCFSSLLLMFIRKTLFQRHKLPPGPTPLPFVGNLLQIETNGTGKALMKMSEKYGPVFRLYFGPQMTVIICGYEAVKEALIDQAEAFSGRGTMESFNQVLQGYGISLSNGEIWKQTRQFTIMTLRDFGMGKRSIEERIQEENQFLVEEFRKTKEIPFDPTYFFSKATANVICSITFGKRFQYDDEEFLNLLKMINESFILISSIWGQLFNMYTSIMKYLPGPHNKIRHCLEGLEKYVLKKAKENQESLDPNNPRDLIDSFLIKIEQEKQESSHFHMKCLAMTVLTIFFGGTETLSTTLRYGFLLLLKYPDIEEKLHEEIDCVMGQEHIPCFEDRNKMPYTNAVLHEIQRISDLLPMNVPHETTQDTQFRGYLIPKGTQVIPLLHSVLRDPTQFSDPYSFNPGHFLDEKGNFKKRDAFMPFSAGKRICLGEGLARMEIFLFFVSILQNFNLKSKIPPKDIDISPAVSNFASFPHFYELSFVPR</sequence>
<keyword evidence="10 13" id="KW-0408">Iron</keyword>
<dbReference type="GO" id="GO:0006805">
    <property type="term" value="P:xenobiotic metabolic process"/>
    <property type="evidence" value="ECO:0007669"/>
    <property type="project" value="TreeGrafter"/>
</dbReference>
<evidence type="ECO:0000256" key="8">
    <source>
        <dbReference type="ARBA" id="ARBA00022848"/>
    </source>
</evidence>
<gene>
    <name evidence="17" type="primary">LOC117365082</name>
</gene>
<dbReference type="InterPro" id="IPR008068">
    <property type="entry name" value="Cyt_P450_E_grp-I_CYP2B-like"/>
</dbReference>
<dbReference type="InParanoid" id="A0A6P8RYN7"/>
<proteinExistence type="inferred from homology"/>
<dbReference type="PRINTS" id="PR01685">
    <property type="entry name" value="EP450ICYP2B"/>
</dbReference>
<accession>A0A6P8RYN7</accession>
<protein>
    <submittedName>
        <fullName evidence="17">Cytochrome P450 2G1-like isoform X1</fullName>
    </submittedName>
</protein>
<dbReference type="InterPro" id="IPR036396">
    <property type="entry name" value="Cyt_P450_sf"/>
</dbReference>
<keyword evidence="6 13" id="KW-0479">Metal-binding</keyword>
<dbReference type="GO" id="GO:0008392">
    <property type="term" value="F:arachidonate epoxygenase activity"/>
    <property type="evidence" value="ECO:0007669"/>
    <property type="project" value="TreeGrafter"/>
</dbReference>